<dbReference type="PRINTS" id="PR01036">
    <property type="entry name" value="TCRTETB"/>
</dbReference>
<feature type="transmembrane region" description="Helical" evidence="6">
    <location>
        <begin position="231"/>
        <end position="256"/>
    </location>
</feature>
<feature type="transmembrane region" description="Helical" evidence="6">
    <location>
        <begin position="552"/>
        <end position="570"/>
    </location>
</feature>
<dbReference type="EMBL" id="NPHW01004390">
    <property type="protein sequence ID" value="OXV07984.1"/>
    <property type="molecule type" value="Genomic_DNA"/>
</dbReference>
<feature type="compositionally biased region" description="Polar residues" evidence="5">
    <location>
        <begin position="600"/>
        <end position="610"/>
    </location>
</feature>
<dbReference type="InterPro" id="IPR020846">
    <property type="entry name" value="MFS_dom"/>
</dbReference>
<dbReference type="SUPFAM" id="SSF103473">
    <property type="entry name" value="MFS general substrate transporter"/>
    <property type="match status" value="1"/>
</dbReference>
<dbReference type="PANTHER" id="PTHR23501">
    <property type="entry name" value="MAJOR FACILITATOR SUPERFAMILY"/>
    <property type="match status" value="1"/>
</dbReference>
<feature type="compositionally biased region" description="Basic and acidic residues" evidence="5">
    <location>
        <begin position="612"/>
        <end position="627"/>
    </location>
</feature>
<comment type="subcellular location">
    <subcellularLocation>
        <location evidence="1">Membrane</location>
        <topology evidence="1">Multi-pass membrane protein</topology>
    </subcellularLocation>
</comment>
<dbReference type="Proteomes" id="UP000243515">
    <property type="component" value="Unassembled WGS sequence"/>
</dbReference>
<feature type="transmembrane region" description="Helical" evidence="6">
    <location>
        <begin position="440"/>
        <end position="458"/>
    </location>
</feature>
<evidence type="ECO:0000256" key="2">
    <source>
        <dbReference type="ARBA" id="ARBA00022692"/>
    </source>
</evidence>
<evidence type="ECO:0000256" key="5">
    <source>
        <dbReference type="SAM" id="MobiDB-lite"/>
    </source>
</evidence>
<dbReference type="Pfam" id="PF07690">
    <property type="entry name" value="MFS_1"/>
    <property type="match status" value="1"/>
</dbReference>
<evidence type="ECO:0000256" key="4">
    <source>
        <dbReference type="ARBA" id="ARBA00023136"/>
    </source>
</evidence>
<protein>
    <recommendedName>
        <fullName evidence="7">Major facilitator superfamily (MFS) profile domain-containing protein</fullName>
    </recommendedName>
</protein>
<feature type="transmembrane region" description="Helical" evidence="6">
    <location>
        <begin position="130"/>
        <end position="149"/>
    </location>
</feature>
<evidence type="ECO:0000313" key="8">
    <source>
        <dbReference type="EMBL" id="OXV07984.1"/>
    </source>
</evidence>
<name>A0A232LV82_9EURO</name>
<evidence type="ECO:0000259" key="7">
    <source>
        <dbReference type="PROSITE" id="PS50850"/>
    </source>
</evidence>
<feature type="region of interest" description="Disordered" evidence="5">
    <location>
        <begin position="597"/>
        <end position="627"/>
    </location>
</feature>
<evidence type="ECO:0000313" key="9">
    <source>
        <dbReference type="Proteomes" id="UP000243515"/>
    </source>
</evidence>
<feature type="transmembrane region" description="Helical" evidence="6">
    <location>
        <begin position="312"/>
        <end position="331"/>
    </location>
</feature>
<feature type="transmembrane region" description="Helical" evidence="6">
    <location>
        <begin position="414"/>
        <end position="434"/>
    </location>
</feature>
<feature type="transmembrane region" description="Helical" evidence="6">
    <location>
        <begin position="62"/>
        <end position="88"/>
    </location>
</feature>
<comment type="caution">
    <text evidence="8">The sequence shown here is derived from an EMBL/GenBank/DDBJ whole genome shotgun (WGS) entry which is preliminary data.</text>
</comment>
<dbReference type="PANTHER" id="PTHR23501:SF199">
    <property type="entry name" value="MFS EFFLUX TRANSPORTER INPD-RELATED"/>
    <property type="match status" value="1"/>
</dbReference>
<feature type="transmembrane region" description="Helical" evidence="6">
    <location>
        <begin position="155"/>
        <end position="175"/>
    </location>
</feature>
<feature type="domain" description="Major facilitator superfamily (MFS) profile" evidence="7">
    <location>
        <begin position="65"/>
        <end position="575"/>
    </location>
</feature>
<evidence type="ECO:0000256" key="6">
    <source>
        <dbReference type="SAM" id="Phobius"/>
    </source>
</evidence>
<dbReference type="InterPro" id="IPR011701">
    <property type="entry name" value="MFS"/>
</dbReference>
<dbReference type="InterPro" id="IPR036259">
    <property type="entry name" value="MFS_trans_sf"/>
</dbReference>
<keyword evidence="9" id="KW-1185">Reference proteome</keyword>
<dbReference type="GO" id="GO:0005886">
    <property type="term" value="C:plasma membrane"/>
    <property type="evidence" value="ECO:0007669"/>
    <property type="project" value="TreeGrafter"/>
</dbReference>
<dbReference type="PROSITE" id="PS50850">
    <property type="entry name" value="MFS"/>
    <property type="match status" value="1"/>
</dbReference>
<feature type="transmembrane region" description="Helical" evidence="6">
    <location>
        <begin position="281"/>
        <end position="300"/>
    </location>
</feature>
<evidence type="ECO:0000256" key="3">
    <source>
        <dbReference type="ARBA" id="ARBA00022989"/>
    </source>
</evidence>
<dbReference type="OrthoDB" id="10021397at2759"/>
<feature type="region of interest" description="Disordered" evidence="5">
    <location>
        <begin position="1"/>
        <end position="52"/>
    </location>
</feature>
<feature type="transmembrane region" description="Helical" evidence="6">
    <location>
        <begin position="389"/>
        <end position="407"/>
    </location>
</feature>
<dbReference type="Gene3D" id="1.20.1720.10">
    <property type="entry name" value="Multidrug resistance protein D"/>
    <property type="match status" value="1"/>
</dbReference>
<dbReference type="FunFam" id="1.20.1250.20:FF:000196">
    <property type="entry name" value="MFS toxin efflux pump (AflT)"/>
    <property type="match status" value="1"/>
</dbReference>
<dbReference type="GO" id="GO:0022857">
    <property type="term" value="F:transmembrane transporter activity"/>
    <property type="evidence" value="ECO:0007669"/>
    <property type="project" value="InterPro"/>
</dbReference>
<keyword evidence="2 6" id="KW-0812">Transmembrane</keyword>
<feature type="transmembrane region" description="Helical" evidence="6">
    <location>
        <begin position="352"/>
        <end position="369"/>
    </location>
</feature>
<sequence length="627" mass="67981">MENINGGSQTHAATSSSSIETLISRPNPNPSANYDTTVRHGEGGHEASGHDSSLPKYRPWEFFIVIGSLFLGTFLPALDTTIIGTAIPSITTSFHTLDDIAWYGSGYLLTLTALQPSFGKLYKLLNVKATYLTCVAIFEGGSVLCAAAPSSSVFIAGRAIAGCGAAGLLQGALVIITHSTPLEKRPFYMAIVISVFGICVGIGPVLGGTFTQHVSWRWCFWMWVTDTSLSFMPLLTVLTRNVPIGGVVMILIFFFLRMKRNGQREIGQTTKLGQKLKQLDIIGMTLIIASICCLLLAMQWGGEKLPWNSSKVIGLFVGSGLMLILFFIVQWRLGDDATLPLSILKQRSIFSGAWYLFFLAMPTYVYGYYIPIYFQSIKGFSPLKSGVEFLALALPQIGLTVVSGALASKFGYYVPYLISGTGIAVVGSALLTMLEVDTPIQIWVPYFIVCAIGFGISINHPYTAVQAVLSEADVSTGNAILQFTFQLGGALSLCIAQTVFINRLTSEVQATLPQIPPSIVVDMGASNLPALAPSPQILLLLREAYRSAIRDIFIFALAASCLAFVFSLGFEFKNVKVVAQERKNAVYLVTDGKMNDPEKQNGNFSNTPASSIEREIDQSKDKNTTFV</sequence>
<keyword evidence="3 6" id="KW-1133">Transmembrane helix</keyword>
<organism evidence="8 9">
    <name type="scientific">Elaphomyces granulatus</name>
    <dbReference type="NCBI Taxonomy" id="519963"/>
    <lineage>
        <taxon>Eukaryota</taxon>
        <taxon>Fungi</taxon>
        <taxon>Dikarya</taxon>
        <taxon>Ascomycota</taxon>
        <taxon>Pezizomycotina</taxon>
        <taxon>Eurotiomycetes</taxon>
        <taxon>Eurotiomycetidae</taxon>
        <taxon>Eurotiales</taxon>
        <taxon>Elaphomycetaceae</taxon>
        <taxon>Elaphomyces</taxon>
    </lineage>
</organism>
<reference evidence="8 9" key="1">
    <citation type="journal article" date="2015" name="Environ. Microbiol.">
        <title>Metagenome sequence of Elaphomyces granulatus from sporocarp tissue reveals Ascomycota ectomycorrhizal fingerprints of genome expansion and a Proteobacteria-rich microbiome.</title>
        <authorList>
            <person name="Quandt C.A."/>
            <person name="Kohler A."/>
            <person name="Hesse C.N."/>
            <person name="Sharpton T.J."/>
            <person name="Martin F."/>
            <person name="Spatafora J.W."/>
        </authorList>
    </citation>
    <scope>NUCLEOTIDE SEQUENCE [LARGE SCALE GENOMIC DNA]</scope>
    <source>
        <strain evidence="8 9">OSC145934</strain>
    </source>
</reference>
<dbReference type="CDD" id="cd17502">
    <property type="entry name" value="MFS_Azr1_MDR_like"/>
    <property type="match status" value="1"/>
</dbReference>
<dbReference type="Gene3D" id="1.20.1250.20">
    <property type="entry name" value="MFS general substrate transporter like domains"/>
    <property type="match status" value="1"/>
</dbReference>
<accession>A0A232LV82</accession>
<feature type="transmembrane region" description="Helical" evidence="6">
    <location>
        <begin position="100"/>
        <end position="118"/>
    </location>
</feature>
<gene>
    <name evidence="8" type="ORF">Egran_04249</name>
</gene>
<feature type="compositionally biased region" description="Basic and acidic residues" evidence="5">
    <location>
        <begin position="37"/>
        <end position="49"/>
    </location>
</feature>
<feature type="compositionally biased region" description="Polar residues" evidence="5">
    <location>
        <begin position="1"/>
        <end position="36"/>
    </location>
</feature>
<dbReference type="AlphaFoldDB" id="A0A232LV82"/>
<proteinExistence type="predicted"/>
<evidence type="ECO:0000256" key="1">
    <source>
        <dbReference type="ARBA" id="ARBA00004141"/>
    </source>
</evidence>
<feature type="transmembrane region" description="Helical" evidence="6">
    <location>
        <begin position="187"/>
        <end position="211"/>
    </location>
</feature>
<keyword evidence="4 6" id="KW-0472">Membrane</keyword>